<dbReference type="GeneID" id="63784205"/>
<dbReference type="Gene3D" id="1.10.20.10">
    <property type="entry name" value="Histone, subunit A"/>
    <property type="match status" value="1"/>
</dbReference>
<protein>
    <recommendedName>
        <fullName evidence="6">Transcription initiation factor TFIID subunit 11</fullName>
    </recommendedName>
</protein>
<gene>
    <name evidence="8" type="ORF">BCR37DRAFT_345191</name>
</gene>
<dbReference type="CDD" id="cd08048">
    <property type="entry name" value="HFD_TAF11"/>
    <property type="match status" value="1"/>
</dbReference>
<dbReference type="SUPFAM" id="SSF47113">
    <property type="entry name" value="Histone-fold"/>
    <property type="match status" value="1"/>
</dbReference>
<keyword evidence="3" id="KW-0805">Transcription regulation</keyword>
<evidence type="ECO:0000256" key="2">
    <source>
        <dbReference type="ARBA" id="ARBA00009788"/>
    </source>
</evidence>
<dbReference type="PANTHER" id="PTHR13218">
    <property type="entry name" value="TRANSCRIPTION INITIATION FACTOR TFIID SUBUNIT 11-RELATED"/>
    <property type="match status" value="1"/>
</dbReference>
<dbReference type="OMA" id="LNQACNP"/>
<proteinExistence type="inferred from homology"/>
<dbReference type="STRING" id="56484.A0A1Y2FQ40"/>
<dbReference type="EMBL" id="MCFI01000005">
    <property type="protein sequence ID" value="ORY84825.1"/>
    <property type="molecule type" value="Genomic_DNA"/>
</dbReference>
<evidence type="ECO:0000256" key="1">
    <source>
        <dbReference type="ARBA" id="ARBA00004123"/>
    </source>
</evidence>
<dbReference type="InterPro" id="IPR006809">
    <property type="entry name" value="TAFII28_dom"/>
</dbReference>
<keyword evidence="9" id="KW-1185">Reference proteome</keyword>
<evidence type="ECO:0000256" key="4">
    <source>
        <dbReference type="ARBA" id="ARBA00023163"/>
    </source>
</evidence>
<evidence type="ECO:0000259" key="7">
    <source>
        <dbReference type="Pfam" id="PF04719"/>
    </source>
</evidence>
<reference evidence="8 9" key="1">
    <citation type="submission" date="2016-07" db="EMBL/GenBank/DDBJ databases">
        <title>Pervasive Adenine N6-methylation of Active Genes in Fungi.</title>
        <authorList>
            <consortium name="DOE Joint Genome Institute"/>
            <person name="Mondo S.J."/>
            <person name="Dannebaum R.O."/>
            <person name="Kuo R.C."/>
            <person name="Labutti K."/>
            <person name="Haridas S."/>
            <person name="Kuo A."/>
            <person name="Salamov A."/>
            <person name="Ahrendt S.R."/>
            <person name="Lipzen A."/>
            <person name="Sullivan W."/>
            <person name="Andreopoulos W.B."/>
            <person name="Clum A."/>
            <person name="Lindquist E."/>
            <person name="Daum C."/>
            <person name="Ramamoorthy G.K."/>
            <person name="Gryganskyi A."/>
            <person name="Culley D."/>
            <person name="Magnuson J.K."/>
            <person name="James T.Y."/>
            <person name="O'Malley M.A."/>
            <person name="Stajich J.E."/>
            <person name="Spatafora J.W."/>
            <person name="Visel A."/>
            <person name="Grigoriev I.V."/>
        </authorList>
    </citation>
    <scope>NUCLEOTIDE SEQUENCE [LARGE SCALE GENOMIC DNA]</scope>
    <source>
        <strain evidence="8 9">12-1054</strain>
    </source>
</reference>
<dbReference type="InterPro" id="IPR045127">
    <property type="entry name" value="TAF11-like"/>
</dbReference>
<dbReference type="FunFam" id="1.10.20.10:FF:000061">
    <property type="entry name" value="TFIID subunit"/>
    <property type="match status" value="1"/>
</dbReference>
<evidence type="ECO:0000256" key="5">
    <source>
        <dbReference type="ARBA" id="ARBA00023242"/>
    </source>
</evidence>
<comment type="similarity">
    <text evidence="2">Belongs to the TAF11 family.</text>
</comment>
<organism evidence="8 9">
    <name type="scientific">Protomyces lactucae-debilis</name>
    <dbReference type="NCBI Taxonomy" id="2754530"/>
    <lineage>
        <taxon>Eukaryota</taxon>
        <taxon>Fungi</taxon>
        <taxon>Dikarya</taxon>
        <taxon>Ascomycota</taxon>
        <taxon>Taphrinomycotina</taxon>
        <taxon>Taphrinomycetes</taxon>
        <taxon>Taphrinales</taxon>
        <taxon>Protomycetaceae</taxon>
        <taxon>Protomyces</taxon>
    </lineage>
</organism>
<dbReference type="OrthoDB" id="28335at2759"/>
<evidence type="ECO:0000313" key="8">
    <source>
        <dbReference type="EMBL" id="ORY84825.1"/>
    </source>
</evidence>
<keyword evidence="4" id="KW-0804">Transcription</keyword>
<dbReference type="PANTHER" id="PTHR13218:SF8">
    <property type="entry name" value="TRANSCRIPTION INITIATION FACTOR TFIID SUBUNIT 11"/>
    <property type="match status" value="1"/>
</dbReference>
<dbReference type="GO" id="GO:0046982">
    <property type="term" value="F:protein heterodimerization activity"/>
    <property type="evidence" value="ECO:0007669"/>
    <property type="project" value="InterPro"/>
</dbReference>
<dbReference type="Proteomes" id="UP000193685">
    <property type="component" value="Unassembled WGS sequence"/>
</dbReference>
<name>A0A1Y2FQ40_PROLT</name>
<dbReference type="GO" id="GO:0051123">
    <property type="term" value="P:RNA polymerase II preinitiation complex assembly"/>
    <property type="evidence" value="ECO:0007669"/>
    <property type="project" value="InterPro"/>
</dbReference>
<dbReference type="GO" id="GO:0016251">
    <property type="term" value="F:RNA polymerase II general transcription initiation factor activity"/>
    <property type="evidence" value="ECO:0007669"/>
    <property type="project" value="TreeGrafter"/>
</dbReference>
<evidence type="ECO:0000256" key="3">
    <source>
        <dbReference type="ARBA" id="ARBA00023015"/>
    </source>
</evidence>
<evidence type="ECO:0000256" key="6">
    <source>
        <dbReference type="ARBA" id="ARBA00072882"/>
    </source>
</evidence>
<comment type="caution">
    <text evidence="8">The sequence shown here is derived from an EMBL/GenBank/DDBJ whole genome shotgun (WGS) entry which is preliminary data.</text>
</comment>
<comment type="subcellular location">
    <subcellularLocation>
        <location evidence="1">Nucleus</location>
    </subcellularLocation>
</comment>
<sequence>MRILLESFDEQQMARYEVFRRVGLNKNAVKRLANHVLNQSVTQNVAVVIAGASKVFVGELVERARAVQKLRGETGPVSPDCLREAYRQYKLTGLVPQSKPPKRLFR</sequence>
<dbReference type="RefSeq" id="XP_040726608.1">
    <property type="nucleotide sequence ID" value="XM_040867606.1"/>
</dbReference>
<dbReference type="InterPro" id="IPR009072">
    <property type="entry name" value="Histone-fold"/>
</dbReference>
<dbReference type="Pfam" id="PF04719">
    <property type="entry name" value="TAFII28"/>
    <property type="match status" value="1"/>
</dbReference>
<accession>A0A1Y2FQ40</accession>
<dbReference type="GO" id="GO:0005669">
    <property type="term" value="C:transcription factor TFIID complex"/>
    <property type="evidence" value="ECO:0007669"/>
    <property type="project" value="InterPro"/>
</dbReference>
<keyword evidence="5" id="KW-0539">Nucleus</keyword>
<evidence type="ECO:0000313" key="9">
    <source>
        <dbReference type="Proteomes" id="UP000193685"/>
    </source>
</evidence>
<dbReference type="AlphaFoldDB" id="A0A1Y2FQ40"/>
<feature type="domain" description="TAFII28-like protein" evidence="7">
    <location>
        <begin position="3"/>
        <end position="88"/>
    </location>
</feature>